<evidence type="ECO:0000256" key="3">
    <source>
        <dbReference type="ARBA" id="ARBA00022605"/>
    </source>
</evidence>
<evidence type="ECO:0000259" key="14">
    <source>
        <dbReference type="PROSITE" id="PS50011"/>
    </source>
</evidence>
<evidence type="ECO:0000256" key="8">
    <source>
        <dbReference type="ARBA" id="ARBA00022833"/>
    </source>
</evidence>
<feature type="active site" description="Proton donor/acceptor" evidence="13">
    <location>
        <position position="393"/>
    </location>
</feature>
<dbReference type="HAMAP" id="MF_03116">
    <property type="entry name" value="Salvage_MtnB_euk"/>
    <property type="match status" value="1"/>
</dbReference>
<dbReference type="EMBL" id="JH431752">
    <property type="status" value="NOT_ANNOTATED_CDS"/>
    <property type="molecule type" value="Genomic_DNA"/>
</dbReference>
<dbReference type="UniPathway" id="UPA00904">
    <property type="reaction ID" value="UER00875"/>
</dbReference>
<keyword evidence="6" id="KW-0547">Nucleotide-binding</keyword>
<dbReference type="Gene3D" id="1.10.510.10">
    <property type="entry name" value="Transferase(Phosphotransferase) domain 1"/>
    <property type="match status" value="1"/>
</dbReference>
<reference evidence="15" key="2">
    <citation type="submission" date="2015-02" db="UniProtKB">
        <authorList>
            <consortium name="EnsemblMetazoa"/>
        </authorList>
    </citation>
    <scope>IDENTIFICATION</scope>
</reference>
<dbReference type="OMA" id="MKEYPAT"/>
<protein>
    <recommendedName>
        <fullName evidence="13">Probable methylthioribulose-1-phosphate dehydratase</fullName>
        <shortName evidence="13">MTRu-1-P dehydratase</shortName>
        <ecNumber evidence="13">4.2.1.109</ecNumber>
    </recommendedName>
</protein>
<keyword evidence="3 13" id="KW-0028">Amino-acid biosynthesis</keyword>
<dbReference type="Pfam" id="PF00069">
    <property type="entry name" value="Pkinase"/>
    <property type="match status" value="1"/>
</dbReference>
<keyword evidence="4" id="KW-0808">Transferase</keyword>
<dbReference type="PANTHER" id="PTHR24342">
    <property type="entry name" value="SERINE/THREONINE-PROTEIN KINASE 17"/>
    <property type="match status" value="1"/>
</dbReference>
<comment type="similarity">
    <text evidence="13">Belongs to the aldolase class II family. MtnB subfamily.</text>
</comment>
<keyword evidence="9" id="KW-0067">ATP-binding</keyword>
<dbReference type="EC" id="4.2.1.109" evidence="13"/>
<dbReference type="FunFam" id="1.10.510.10:FF:000594">
    <property type="entry name" value="Myosin light chain kinase isoform-III"/>
    <property type="match status" value="1"/>
</dbReference>
<dbReference type="Gene3D" id="3.40.225.10">
    <property type="entry name" value="Class II aldolase/adducin N-terminal domain"/>
    <property type="match status" value="1"/>
</dbReference>
<comment type="cofactor">
    <cofactor evidence="13">
        <name>Zn(2+)</name>
        <dbReference type="ChEBI" id="CHEBI:29105"/>
    </cofactor>
    <text evidence="13">Binds 1 zinc ion per subunit.</text>
</comment>
<sequence>GKFGVVYRCKEKKSGRIFAAKNISTPRSEDRKDVEREVEIMQLLQHPRLLQLYDAFDNGKEEMILILEILRIEGGELFDRVIDEDFVLTERVSSIFIRQICEGVEFMHSQNILHLDMKPENVLCLSRTGNRIKLIDFGLARKFDPAKKLQILFGTPEFVAPEVISFAPIGYCTDMWSVGVICYVLLSGLSPFMGDTEAETMANVTVGVYDFDDESFNEITEEAKDFIRQLLVKDMKKRMSATECLQHPWLKRGKREDHKIDKKKLKRYVIRRRWKDHPRNLIPDLCRQFYALGWVTGTGGGISIKHGDNIYIAPSGVQKERIKPDDLFVQDISGNDICLPPEEKRLKKSQCTPLFMNAYTMRGAGAVIHTHSKAAVMATLLSPGKEFRISHQEMIKGIKNEVEKRYYRYDEELIVPIIENTCWEEDLKDEMAAVMKEYPATCAVLVRRHGVYVWGESWEKAKTMCECYDYLFEIAFQMKQMGINELVMKE</sequence>
<evidence type="ECO:0000256" key="9">
    <source>
        <dbReference type="ARBA" id="ARBA00022840"/>
    </source>
</evidence>
<feature type="binding site" evidence="13">
    <location>
        <position position="369"/>
    </location>
    <ligand>
        <name>Zn(2+)</name>
        <dbReference type="ChEBI" id="CHEBI:29105"/>
    </ligand>
</feature>
<dbReference type="Proteomes" id="UP000014500">
    <property type="component" value="Unassembled WGS sequence"/>
</dbReference>
<dbReference type="SUPFAM" id="SSF56112">
    <property type="entry name" value="Protein kinase-like (PK-like)"/>
    <property type="match status" value="1"/>
</dbReference>
<organism evidence="15 16">
    <name type="scientific">Strigamia maritima</name>
    <name type="common">European centipede</name>
    <name type="synonym">Geophilus maritimus</name>
    <dbReference type="NCBI Taxonomy" id="126957"/>
    <lineage>
        <taxon>Eukaryota</taxon>
        <taxon>Metazoa</taxon>
        <taxon>Ecdysozoa</taxon>
        <taxon>Arthropoda</taxon>
        <taxon>Myriapoda</taxon>
        <taxon>Chilopoda</taxon>
        <taxon>Pleurostigmophora</taxon>
        <taxon>Geophilomorpha</taxon>
        <taxon>Linotaeniidae</taxon>
        <taxon>Strigamia</taxon>
    </lineage>
</organism>
<dbReference type="GO" id="GO:0005524">
    <property type="term" value="F:ATP binding"/>
    <property type="evidence" value="ECO:0007669"/>
    <property type="project" value="UniProtKB-KW"/>
</dbReference>
<proteinExistence type="inferred from homology"/>
<dbReference type="SUPFAM" id="SSF53639">
    <property type="entry name" value="AraD/HMP-PK domain-like"/>
    <property type="match status" value="1"/>
</dbReference>
<evidence type="ECO:0000256" key="10">
    <source>
        <dbReference type="ARBA" id="ARBA00023167"/>
    </source>
</evidence>
<dbReference type="NCBIfam" id="TIGR03328">
    <property type="entry name" value="salvage_mtnB"/>
    <property type="match status" value="1"/>
</dbReference>
<dbReference type="InterPro" id="IPR008271">
    <property type="entry name" value="Ser/Thr_kinase_AS"/>
</dbReference>
<dbReference type="FunFam" id="3.40.225.10:FF:000003">
    <property type="entry name" value="Methylthioribulose-1-phosphate dehydratase"/>
    <property type="match status" value="1"/>
</dbReference>
<dbReference type="PhylomeDB" id="T1J123"/>
<dbReference type="HOGENOM" id="CLU_557347_0_0_1"/>
<keyword evidence="13" id="KW-0963">Cytoplasm</keyword>
<evidence type="ECO:0000256" key="6">
    <source>
        <dbReference type="ARBA" id="ARBA00022741"/>
    </source>
</evidence>
<evidence type="ECO:0000256" key="13">
    <source>
        <dbReference type="HAMAP-Rule" id="MF_03116"/>
    </source>
</evidence>
<dbReference type="InterPro" id="IPR017714">
    <property type="entry name" value="MethylthioRu-1-P_deHdtase_MtnB"/>
</dbReference>
<dbReference type="GO" id="GO:0005634">
    <property type="term" value="C:nucleus"/>
    <property type="evidence" value="ECO:0007669"/>
    <property type="project" value="TreeGrafter"/>
</dbReference>
<keyword evidence="5 13" id="KW-0479">Metal-binding</keyword>
<evidence type="ECO:0000256" key="7">
    <source>
        <dbReference type="ARBA" id="ARBA00022777"/>
    </source>
</evidence>
<evidence type="ECO:0000313" key="15">
    <source>
        <dbReference type="EnsemblMetazoa" id="SMAR007239-PA"/>
    </source>
</evidence>
<dbReference type="PROSITE" id="PS00108">
    <property type="entry name" value="PROTEIN_KINASE_ST"/>
    <property type="match status" value="1"/>
</dbReference>
<dbReference type="Gene3D" id="3.30.200.20">
    <property type="entry name" value="Phosphorylase Kinase, domain 1"/>
    <property type="match status" value="1"/>
</dbReference>
<dbReference type="GO" id="GO:0046570">
    <property type="term" value="F:methylthioribulose 1-phosphate dehydratase activity"/>
    <property type="evidence" value="ECO:0007669"/>
    <property type="project" value="UniProtKB-UniRule"/>
</dbReference>
<dbReference type="GO" id="GO:0008270">
    <property type="term" value="F:zinc ion binding"/>
    <property type="evidence" value="ECO:0007669"/>
    <property type="project" value="UniProtKB-UniRule"/>
</dbReference>
<evidence type="ECO:0000256" key="11">
    <source>
        <dbReference type="ARBA" id="ARBA00023239"/>
    </source>
</evidence>
<keyword evidence="16" id="KW-1185">Reference proteome</keyword>
<evidence type="ECO:0000256" key="12">
    <source>
        <dbReference type="ARBA" id="ARBA00060021"/>
    </source>
</evidence>
<evidence type="ECO:0000313" key="16">
    <source>
        <dbReference type="Proteomes" id="UP000014500"/>
    </source>
</evidence>
<dbReference type="SMART" id="SM01007">
    <property type="entry name" value="Aldolase_II"/>
    <property type="match status" value="1"/>
</dbReference>
<dbReference type="GO" id="GO:0035556">
    <property type="term" value="P:intracellular signal transduction"/>
    <property type="evidence" value="ECO:0007669"/>
    <property type="project" value="TreeGrafter"/>
</dbReference>
<dbReference type="GO" id="GO:0019509">
    <property type="term" value="P:L-methionine salvage from methylthioadenosine"/>
    <property type="evidence" value="ECO:0007669"/>
    <property type="project" value="UniProtKB-UniRule"/>
</dbReference>
<dbReference type="InterPro" id="IPR000719">
    <property type="entry name" value="Prot_kinase_dom"/>
</dbReference>
<dbReference type="InterPro" id="IPR001303">
    <property type="entry name" value="Aldolase_II/adducin_N"/>
</dbReference>
<feature type="binding site" evidence="13">
    <location>
        <position position="449"/>
    </location>
    <ligand>
        <name>Zn(2+)</name>
        <dbReference type="ChEBI" id="CHEBI:29105"/>
    </ligand>
</feature>
<keyword evidence="2" id="KW-0723">Serine/threonine-protein kinase</keyword>
<keyword evidence="8 13" id="KW-0862">Zinc</keyword>
<dbReference type="InterPro" id="IPR036409">
    <property type="entry name" value="Aldolase_II/adducin_N_sf"/>
</dbReference>
<comment type="similarity">
    <text evidence="1">Belongs to the aldolase class II family. Adducin subfamily.</text>
</comment>
<dbReference type="InterPro" id="IPR011009">
    <property type="entry name" value="Kinase-like_dom_sf"/>
</dbReference>
<comment type="function">
    <text evidence="12">Catalyzes the dehydration of methylthioribulose-1-phosphate (MTRu-1-P) into 2,3-diketo-5-methylthiopentyl-1-phosphate (DK-MTP-1-P). Functions in the methionine salvage pathway, which plays a key role in cancer, apoptosis, microbial proliferation and inflammation. May inhibit the CASP1-related inflammatory response (pyroptosis), the CASP9-dependent apoptotic pathway and the cytochrome c-dependent and APAF1-mediated cell death.</text>
</comment>
<feature type="domain" description="Protein kinase" evidence="14">
    <location>
        <begin position="1"/>
        <end position="250"/>
    </location>
</feature>
<dbReference type="eggNOG" id="KOG2631">
    <property type="taxonomic scope" value="Eukaryota"/>
</dbReference>
<keyword evidence="10 13" id="KW-0486">Methionine biosynthesis</keyword>
<dbReference type="PANTHER" id="PTHR24342:SF20">
    <property type="entry name" value="MYOSIN LIGHT CHAIN KINASE, SMOOTH MUSCLE"/>
    <property type="match status" value="1"/>
</dbReference>
<dbReference type="AlphaFoldDB" id="T1J123"/>
<comment type="catalytic activity">
    <reaction evidence="13">
        <text>5-(methylsulfanyl)-D-ribulose 1-phosphate = 5-methylsulfanyl-2,3-dioxopentyl phosphate + H2O</text>
        <dbReference type="Rhea" id="RHEA:15549"/>
        <dbReference type="ChEBI" id="CHEBI:15377"/>
        <dbReference type="ChEBI" id="CHEBI:58548"/>
        <dbReference type="ChEBI" id="CHEBI:58828"/>
        <dbReference type="EC" id="4.2.1.109"/>
    </reaction>
</comment>
<dbReference type="Pfam" id="PF00596">
    <property type="entry name" value="Aldolase_II"/>
    <property type="match status" value="1"/>
</dbReference>
<evidence type="ECO:0000256" key="4">
    <source>
        <dbReference type="ARBA" id="ARBA00022679"/>
    </source>
</evidence>
<comment type="pathway">
    <text evidence="13">Amino-acid biosynthesis; L-methionine biosynthesis via salvage pathway; L-methionine from S-methyl-5-thio-alpha-D-ribose 1-phosphate: step 2/6.</text>
</comment>
<reference evidence="16" key="1">
    <citation type="submission" date="2011-05" db="EMBL/GenBank/DDBJ databases">
        <authorList>
            <person name="Richards S.R."/>
            <person name="Qu J."/>
            <person name="Jiang H."/>
            <person name="Jhangiani S.N."/>
            <person name="Agravi P."/>
            <person name="Goodspeed R."/>
            <person name="Gross S."/>
            <person name="Mandapat C."/>
            <person name="Jackson L."/>
            <person name="Mathew T."/>
            <person name="Pu L."/>
            <person name="Thornton R."/>
            <person name="Saada N."/>
            <person name="Wilczek-Boney K.B."/>
            <person name="Lee S."/>
            <person name="Kovar C."/>
            <person name="Wu Y."/>
            <person name="Scherer S.E."/>
            <person name="Worley K.C."/>
            <person name="Muzny D.M."/>
            <person name="Gibbs R."/>
        </authorList>
    </citation>
    <scope>NUCLEOTIDE SEQUENCE</scope>
    <source>
        <strain evidence="16">Brora</strain>
    </source>
</reference>
<name>T1J123_STRMM</name>
<accession>T1J123</accession>
<keyword evidence="7" id="KW-0418">Kinase</keyword>
<feature type="binding site" evidence="13">
    <location>
        <position position="351"/>
    </location>
    <ligand>
        <name>substrate</name>
    </ligand>
</feature>
<evidence type="ECO:0000256" key="5">
    <source>
        <dbReference type="ARBA" id="ARBA00022723"/>
    </source>
</evidence>
<comment type="subcellular location">
    <subcellularLocation>
        <location evidence="13">Cytoplasm</location>
    </subcellularLocation>
</comment>
<dbReference type="eggNOG" id="KOG0613">
    <property type="taxonomic scope" value="Eukaryota"/>
</dbReference>
<keyword evidence="11 13" id="KW-0456">Lyase</keyword>
<dbReference type="InterPro" id="IPR027514">
    <property type="entry name" value="Salvage_MtnB_euk"/>
</dbReference>
<dbReference type="GO" id="GO:0004674">
    <property type="term" value="F:protein serine/threonine kinase activity"/>
    <property type="evidence" value="ECO:0007669"/>
    <property type="project" value="UniProtKB-KW"/>
</dbReference>
<dbReference type="GO" id="GO:0043065">
    <property type="term" value="P:positive regulation of apoptotic process"/>
    <property type="evidence" value="ECO:0007669"/>
    <property type="project" value="TreeGrafter"/>
</dbReference>
<dbReference type="GO" id="GO:0005737">
    <property type="term" value="C:cytoplasm"/>
    <property type="evidence" value="ECO:0007669"/>
    <property type="project" value="UniProtKB-SubCell"/>
</dbReference>
<dbReference type="SMART" id="SM00220">
    <property type="entry name" value="S_TKc"/>
    <property type="match status" value="1"/>
</dbReference>
<dbReference type="PROSITE" id="PS50011">
    <property type="entry name" value="PROTEIN_KINASE_DOM"/>
    <property type="match status" value="1"/>
</dbReference>
<dbReference type="CDD" id="cd14103">
    <property type="entry name" value="STKc_MLCK"/>
    <property type="match status" value="1"/>
</dbReference>
<evidence type="ECO:0000256" key="1">
    <source>
        <dbReference type="ARBA" id="ARBA00006274"/>
    </source>
</evidence>
<dbReference type="EnsemblMetazoa" id="SMAR007239-RA">
    <property type="protein sequence ID" value="SMAR007239-PA"/>
    <property type="gene ID" value="SMAR007239"/>
</dbReference>
<dbReference type="STRING" id="126957.T1J123"/>
<feature type="binding site" evidence="13">
    <location>
        <position position="371"/>
    </location>
    <ligand>
        <name>Zn(2+)</name>
        <dbReference type="ChEBI" id="CHEBI:29105"/>
    </ligand>
</feature>
<evidence type="ECO:0000256" key="2">
    <source>
        <dbReference type="ARBA" id="ARBA00022527"/>
    </source>
</evidence>